<reference evidence="2" key="1">
    <citation type="journal article" date="2019" name="Int. J. Syst. Evol. Microbiol.">
        <title>The Global Catalogue of Microorganisms (GCM) 10K type strain sequencing project: providing services to taxonomists for standard genome sequencing and annotation.</title>
        <authorList>
            <consortium name="The Broad Institute Genomics Platform"/>
            <consortium name="The Broad Institute Genome Sequencing Center for Infectious Disease"/>
            <person name="Wu L."/>
            <person name="Ma J."/>
        </authorList>
    </citation>
    <scope>NUCLEOTIDE SEQUENCE [LARGE SCALE GENOMIC DNA]</scope>
    <source>
        <strain evidence="2">CGMCC 4.7357</strain>
    </source>
</reference>
<protein>
    <submittedName>
        <fullName evidence="1">Autotransporter outer membrane beta-barrel domain-containing protein</fullName>
    </submittedName>
</protein>
<keyword evidence="2" id="KW-1185">Reference proteome</keyword>
<organism evidence="1 2">
    <name type="scientific">Falsiporphyromonas endometrii</name>
    <dbReference type="NCBI Taxonomy" id="1387297"/>
    <lineage>
        <taxon>Bacteria</taxon>
        <taxon>Pseudomonadati</taxon>
        <taxon>Bacteroidota</taxon>
        <taxon>Bacteroidia</taxon>
        <taxon>Bacteroidales</taxon>
        <taxon>Porphyromonadaceae</taxon>
        <taxon>Falsiporphyromonas</taxon>
    </lineage>
</organism>
<dbReference type="Gene3D" id="2.40.160.10">
    <property type="entry name" value="Porin"/>
    <property type="match status" value="1"/>
</dbReference>
<name>A0ABV9K8Q3_9PORP</name>
<dbReference type="SUPFAM" id="SSF56935">
    <property type="entry name" value="Porins"/>
    <property type="match status" value="1"/>
</dbReference>
<accession>A0ABV9K8Q3</accession>
<proteinExistence type="predicted"/>
<evidence type="ECO:0000313" key="2">
    <source>
        <dbReference type="Proteomes" id="UP001596020"/>
    </source>
</evidence>
<evidence type="ECO:0000313" key="1">
    <source>
        <dbReference type="EMBL" id="MFC4666388.1"/>
    </source>
</evidence>
<comment type="caution">
    <text evidence="1">The sequence shown here is derived from an EMBL/GenBank/DDBJ whole genome shotgun (WGS) entry which is preliminary data.</text>
</comment>
<dbReference type="RefSeq" id="WP_380079410.1">
    <property type="nucleotide sequence ID" value="NZ_JBHSGO010000196.1"/>
</dbReference>
<dbReference type="Proteomes" id="UP001596020">
    <property type="component" value="Unassembled WGS sequence"/>
</dbReference>
<gene>
    <name evidence="1" type="ORF">ACFO3G_07240</name>
</gene>
<dbReference type="InterPro" id="IPR023614">
    <property type="entry name" value="Porin_dom_sf"/>
</dbReference>
<sequence length="450" mass="51883">MNATLKPILTGFLFFIVANPLLGNDVRVVEKDSVKTGYVDAYSGATKQNVGGPSAPSRFEVSGYGTINYHNYTRFDTDKYQTNKFDFERLSIYLNYLINDWMKLKAEFEFEHGGTGASMEFDSQEEAGEFEVEVEQGGEAKLERLYLEMLLHPMANLRVGRFKLHIGSAQTLDRPTQYFTVTRQEMENTLLPLGWYENGIQLFGSFLDRRFDYELSVSTGLDATGFSSRNWIKNGYQTRFEMPVAESMAYSGRLDYHYSEYKDDFMGVSAYFNNTTKNRPKKDMENTPGNLFLCEGHFSLNRPNWRLNTVLLWGTLQNSNLISRKNASLSNRLQVKRTPVGHQALGFSLEVGYNVLNLFKLNTKQSLFAFGRYDFYDTMYKVEGLVAKRPRWKRNTYTFGLNWFLNKNVVFKAEYQDRVFGSRRIDRVTSKDLGGHQHETAINIGMGYSF</sequence>
<dbReference type="EMBL" id="JBHSGO010000196">
    <property type="protein sequence ID" value="MFC4666388.1"/>
    <property type="molecule type" value="Genomic_DNA"/>
</dbReference>